<evidence type="ECO:0000313" key="3">
    <source>
        <dbReference type="Proteomes" id="UP000218334"/>
    </source>
</evidence>
<keyword evidence="1" id="KW-1133">Transmembrane helix</keyword>
<dbReference type="AlphaFoldDB" id="A0A2H3B7D0"/>
<gene>
    <name evidence="2" type="ORF">ARMSODRAFT_1005876</name>
</gene>
<name>A0A2H3B7D0_9AGAR</name>
<evidence type="ECO:0000313" key="2">
    <source>
        <dbReference type="EMBL" id="PBK66775.1"/>
    </source>
</evidence>
<keyword evidence="1" id="KW-0812">Transmembrane</keyword>
<keyword evidence="3" id="KW-1185">Reference proteome</keyword>
<reference evidence="3" key="1">
    <citation type="journal article" date="2017" name="Nat. Ecol. Evol.">
        <title>Genome expansion and lineage-specific genetic innovations in the forest pathogenic fungi Armillaria.</title>
        <authorList>
            <person name="Sipos G."/>
            <person name="Prasanna A.N."/>
            <person name="Walter M.C."/>
            <person name="O'Connor E."/>
            <person name="Balint B."/>
            <person name="Krizsan K."/>
            <person name="Kiss B."/>
            <person name="Hess J."/>
            <person name="Varga T."/>
            <person name="Slot J."/>
            <person name="Riley R."/>
            <person name="Boka B."/>
            <person name="Rigling D."/>
            <person name="Barry K."/>
            <person name="Lee J."/>
            <person name="Mihaltcheva S."/>
            <person name="LaButti K."/>
            <person name="Lipzen A."/>
            <person name="Waldron R."/>
            <person name="Moloney N.M."/>
            <person name="Sperisen C."/>
            <person name="Kredics L."/>
            <person name="Vagvoelgyi C."/>
            <person name="Patrignani A."/>
            <person name="Fitzpatrick D."/>
            <person name="Nagy I."/>
            <person name="Doyle S."/>
            <person name="Anderson J.B."/>
            <person name="Grigoriev I.V."/>
            <person name="Gueldener U."/>
            <person name="Muensterkoetter M."/>
            <person name="Nagy L.G."/>
        </authorList>
    </citation>
    <scope>NUCLEOTIDE SEQUENCE [LARGE SCALE GENOMIC DNA]</scope>
    <source>
        <strain evidence="3">28-4</strain>
    </source>
</reference>
<protein>
    <submittedName>
        <fullName evidence="2">Uncharacterized protein</fullName>
    </submittedName>
</protein>
<dbReference type="EMBL" id="KZ293439">
    <property type="protein sequence ID" value="PBK66775.1"/>
    <property type="molecule type" value="Genomic_DNA"/>
</dbReference>
<sequence length="465" mass="52817">MSQSFSNCYEIISFGRTVCFPHKLIRGSAIKFDPSESNGHSEPNLFISVVAADGDDVHVRSTMRKITRAAQHHDPGSCLPSLPSPRTASRNRKYAVGITALLPASIHLLVHVSVMQWKSFMQMVQITDGQIAVLIIEKSYKFKKMMHFLTFRYDHLLRNLAAKGHPANVRDARILHRIIRTNPRTRTLLPYVFLKQVPGMSVPDKHEDREHNINDRVKGPHLPLGTWYWDGFWSDVQGGDKSIDHPQANLYDPDLCPISDLVGKGRSAWAYRLYLASATRRRFLRDRRVTQLDGIDLTDKSRADLAFSRFFWRMRMWDLVTGSGLYRGSKRATGSLGALRGPRTRRFTVLVAENYSEGVDPRVDYDHDGTCRPMIHRGPRSDWSMWVMRNLAEPSVRTTHCKTTGRGLTYPGYIHVMMVDLVHESVDPGVAIKSGATEEKPVKQRTAPEFVDQVINTEINVGPNM</sequence>
<feature type="transmembrane region" description="Helical" evidence="1">
    <location>
        <begin position="94"/>
        <end position="114"/>
    </location>
</feature>
<proteinExistence type="predicted"/>
<organism evidence="2 3">
    <name type="scientific">Armillaria solidipes</name>
    <dbReference type="NCBI Taxonomy" id="1076256"/>
    <lineage>
        <taxon>Eukaryota</taxon>
        <taxon>Fungi</taxon>
        <taxon>Dikarya</taxon>
        <taxon>Basidiomycota</taxon>
        <taxon>Agaricomycotina</taxon>
        <taxon>Agaricomycetes</taxon>
        <taxon>Agaricomycetidae</taxon>
        <taxon>Agaricales</taxon>
        <taxon>Marasmiineae</taxon>
        <taxon>Physalacriaceae</taxon>
        <taxon>Armillaria</taxon>
    </lineage>
</organism>
<keyword evidence="1" id="KW-0472">Membrane</keyword>
<evidence type="ECO:0000256" key="1">
    <source>
        <dbReference type="SAM" id="Phobius"/>
    </source>
</evidence>
<dbReference type="Proteomes" id="UP000218334">
    <property type="component" value="Unassembled WGS sequence"/>
</dbReference>
<accession>A0A2H3B7D0</accession>